<comment type="similarity">
    <text evidence="1 7">Belongs to the peptidase M3 family.</text>
</comment>
<dbReference type="GO" id="GO:0006508">
    <property type="term" value="P:proteolysis"/>
    <property type="evidence" value="ECO:0007669"/>
    <property type="project" value="UniProtKB-KW"/>
</dbReference>
<evidence type="ECO:0000256" key="7">
    <source>
        <dbReference type="RuleBase" id="RU003435"/>
    </source>
</evidence>
<dbReference type="InterPro" id="IPR024077">
    <property type="entry name" value="Neurolysin/TOP_dom2"/>
</dbReference>
<evidence type="ECO:0000256" key="4">
    <source>
        <dbReference type="ARBA" id="ARBA00022801"/>
    </source>
</evidence>
<feature type="domain" description="Peptidase M3A/M3B catalytic" evidence="9">
    <location>
        <begin position="272"/>
        <end position="719"/>
    </location>
</feature>
<dbReference type="Gene3D" id="1.10.1370.10">
    <property type="entry name" value="Neurolysin, domain 3"/>
    <property type="match status" value="1"/>
</dbReference>
<accession>A0A4U1BMP6</accession>
<evidence type="ECO:0000313" key="10">
    <source>
        <dbReference type="EMBL" id="TKB51997.1"/>
    </source>
</evidence>
<dbReference type="SUPFAM" id="SSF55486">
    <property type="entry name" value="Metalloproteases ('zincins'), catalytic domain"/>
    <property type="match status" value="1"/>
</dbReference>
<dbReference type="Gene3D" id="1.20.1050.40">
    <property type="entry name" value="Endopeptidase. Chain P, domain 1"/>
    <property type="match status" value="1"/>
</dbReference>
<keyword evidence="8" id="KW-0732">Signal</keyword>
<name>A0A4U1BMP6_9GAMM</name>
<evidence type="ECO:0000259" key="9">
    <source>
        <dbReference type="Pfam" id="PF01432"/>
    </source>
</evidence>
<dbReference type="Pfam" id="PF01432">
    <property type="entry name" value="Peptidase_M3"/>
    <property type="match status" value="1"/>
</dbReference>
<dbReference type="PROSITE" id="PS51257">
    <property type="entry name" value="PROKAR_LIPOPROTEIN"/>
    <property type="match status" value="1"/>
</dbReference>
<keyword evidence="5 7" id="KW-0862">Zinc</keyword>
<feature type="chain" id="PRO_5020628348" evidence="8">
    <location>
        <begin position="24"/>
        <end position="722"/>
    </location>
</feature>
<dbReference type="InterPro" id="IPR024079">
    <property type="entry name" value="MetalloPept_cat_dom_sf"/>
</dbReference>
<dbReference type="Gene3D" id="3.40.390.10">
    <property type="entry name" value="Collagenase (Catalytic Domain)"/>
    <property type="match status" value="1"/>
</dbReference>
<evidence type="ECO:0000313" key="11">
    <source>
        <dbReference type="Proteomes" id="UP000305675"/>
    </source>
</evidence>
<dbReference type="GO" id="GO:0005829">
    <property type="term" value="C:cytosol"/>
    <property type="evidence" value="ECO:0007669"/>
    <property type="project" value="TreeGrafter"/>
</dbReference>
<protein>
    <submittedName>
        <fullName evidence="10">M3 family metallopeptidase</fullName>
    </submittedName>
</protein>
<evidence type="ECO:0000256" key="8">
    <source>
        <dbReference type="SAM" id="SignalP"/>
    </source>
</evidence>
<dbReference type="EMBL" id="SWCJ01000015">
    <property type="protein sequence ID" value="TKB51997.1"/>
    <property type="molecule type" value="Genomic_DNA"/>
</dbReference>
<sequence length="722" mass="80250">MFRHSILAGAIVLSLAACSEQHATAPVNDSAQATETVAPAVMQLADTNPFKFESTLPYHAPNFTIIKDEHFKPAFEVGMAEHMAEIDAIANNPEPATFDNTIKAMEQSGEVLGRVSSVFFNLNGSDSNQLRRDLSTEMGPKLAEHSDNIHMNPKLFARVETLYNQRSGLGLDAESLRLLEISYDNFVRAGAKLDESQQKQVRALNKRLSELTNAFGQNLLASSKAIPVLVTDKAELSGLPEGQIHAAELAAEAAGKEGYLLTLTNTTRQGVLEQLDNRDLRERVWKASATRNTSGESDNRPIVKELVKLRAQKAELFGFNNWAEYKLQNQMAKKPEAVMDLLGSMAPKVTTNAMAEAQEIEKMIKAEGGNFKVEPWDWLYYAEKVRQQKFNIDQQEVAQYFEFDRVLEDGVFYTMNRLFGISFKKRPDIPAYHPDVVVYEMFNEDGSALGLFYADYFAREGKRGGAWMSNFVDQSHLNGNKPVVINVMNIEKAAPGQPQLVNYDEATTMFHEFGHGLHGAFSNVNYASLSGANTPRDFVEFPSTFQEDWAANPEVIANYAKHQETGQPIPDALLKKVLAANNFNQGFNTLEYLSAALLDMEWHSLPANAEIGDVEAFEAKALEKHGINLAAIPPRYKSAYFAHVFAGGYSAGYYAYMWSEILAADAFSYMGTKGGLSREQGQIFRDKILSVGNSKDLMEAYKDFRGQAPESTALLERRGIAL</sequence>
<evidence type="ECO:0000256" key="3">
    <source>
        <dbReference type="ARBA" id="ARBA00022723"/>
    </source>
</evidence>
<keyword evidence="2 7" id="KW-0645">Protease</keyword>
<dbReference type="CDD" id="cd06456">
    <property type="entry name" value="M3A_DCP"/>
    <property type="match status" value="1"/>
</dbReference>
<dbReference type="GO" id="GO:0004180">
    <property type="term" value="F:carboxypeptidase activity"/>
    <property type="evidence" value="ECO:0007669"/>
    <property type="project" value="TreeGrafter"/>
</dbReference>
<evidence type="ECO:0000256" key="6">
    <source>
        <dbReference type="ARBA" id="ARBA00023049"/>
    </source>
</evidence>
<dbReference type="InterPro" id="IPR045090">
    <property type="entry name" value="Pept_M3A_M3B"/>
</dbReference>
<dbReference type="InterPro" id="IPR001567">
    <property type="entry name" value="Pept_M3A_M3B_dom"/>
</dbReference>
<keyword evidence="6 7" id="KW-0482">Metalloprotease</keyword>
<dbReference type="InterPro" id="IPR024080">
    <property type="entry name" value="Neurolysin/TOP_N"/>
</dbReference>
<comment type="caution">
    <text evidence="10">The sequence shown here is derived from an EMBL/GenBank/DDBJ whole genome shotgun (WGS) entry which is preliminary data.</text>
</comment>
<comment type="cofactor">
    <cofactor evidence="7">
        <name>Zn(2+)</name>
        <dbReference type="ChEBI" id="CHEBI:29105"/>
    </cofactor>
    <text evidence="7">Binds 1 zinc ion.</text>
</comment>
<evidence type="ECO:0000256" key="1">
    <source>
        <dbReference type="ARBA" id="ARBA00006040"/>
    </source>
</evidence>
<keyword evidence="11" id="KW-1185">Reference proteome</keyword>
<dbReference type="AlphaFoldDB" id="A0A4U1BMP6"/>
<dbReference type="RefSeq" id="WP_136864511.1">
    <property type="nucleotide sequence ID" value="NZ_SWCJ01000015.1"/>
</dbReference>
<dbReference type="PANTHER" id="PTHR43660">
    <property type="entry name" value="DIPEPTIDYL CARBOXYPEPTIDASE"/>
    <property type="match status" value="1"/>
</dbReference>
<organism evidence="10 11">
    <name type="scientific">Ferrimonas aestuarii</name>
    <dbReference type="NCBI Taxonomy" id="2569539"/>
    <lineage>
        <taxon>Bacteria</taxon>
        <taxon>Pseudomonadati</taxon>
        <taxon>Pseudomonadota</taxon>
        <taxon>Gammaproteobacteria</taxon>
        <taxon>Alteromonadales</taxon>
        <taxon>Ferrimonadaceae</taxon>
        <taxon>Ferrimonas</taxon>
    </lineage>
</organism>
<dbReference type="FunFam" id="3.40.390.10:FF:000009">
    <property type="entry name" value="Oligopeptidase A"/>
    <property type="match status" value="1"/>
</dbReference>
<keyword evidence="3 7" id="KW-0479">Metal-binding</keyword>
<dbReference type="OrthoDB" id="9773538at2"/>
<proteinExistence type="inferred from homology"/>
<dbReference type="InterPro" id="IPR034005">
    <property type="entry name" value="M3A_DCP"/>
</dbReference>
<gene>
    <name evidence="10" type="ORF">FCL42_16395</name>
</gene>
<feature type="signal peptide" evidence="8">
    <location>
        <begin position="1"/>
        <end position="23"/>
    </location>
</feature>
<evidence type="ECO:0000256" key="5">
    <source>
        <dbReference type="ARBA" id="ARBA00022833"/>
    </source>
</evidence>
<keyword evidence="4 7" id="KW-0378">Hydrolase</keyword>
<reference evidence="10 11" key="1">
    <citation type="submission" date="2019-04" db="EMBL/GenBank/DDBJ databases">
        <authorList>
            <person name="Hwang J.C."/>
        </authorList>
    </citation>
    <scope>NUCLEOTIDE SEQUENCE [LARGE SCALE GENOMIC DNA]</scope>
    <source>
        <strain evidence="10 11">IMCC35002</strain>
    </source>
</reference>
<evidence type="ECO:0000256" key="2">
    <source>
        <dbReference type="ARBA" id="ARBA00022670"/>
    </source>
</evidence>
<dbReference type="PANTHER" id="PTHR43660:SF1">
    <property type="entry name" value="DIPEPTIDYL CARBOXYPEPTIDASE"/>
    <property type="match status" value="1"/>
</dbReference>
<dbReference type="Proteomes" id="UP000305675">
    <property type="component" value="Unassembled WGS sequence"/>
</dbReference>
<dbReference type="GO" id="GO:0004222">
    <property type="term" value="F:metalloendopeptidase activity"/>
    <property type="evidence" value="ECO:0007669"/>
    <property type="project" value="InterPro"/>
</dbReference>
<dbReference type="GO" id="GO:0046872">
    <property type="term" value="F:metal ion binding"/>
    <property type="evidence" value="ECO:0007669"/>
    <property type="project" value="UniProtKB-UniRule"/>
</dbReference>